<proteinExistence type="predicted"/>
<gene>
    <name evidence="2" type="ORF">H9873_02795</name>
</gene>
<evidence type="ECO:0000256" key="1">
    <source>
        <dbReference type="SAM" id="Phobius"/>
    </source>
</evidence>
<evidence type="ECO:0000313" key="2">
    <source>
        <dbReference type="EMBL" id="HIW83235.1"/>
    </source>
</evidence>
<protein>
    <recommendedName>
        <fullName evidence="4">DUF3784 domain-containing protein</fullName>
    </recommendedName>
</protein>
<evidence type="ECO:0008006" key="4">
    <source>
        <dbReference type="Google" id="ProtNLM"/>
    </source>
</evidence>
<accession>A0A9D1UE75</accession>
<name>A0A9D1UE75_9FIRM</name>
<sequence>MEGLFGIVGIGCGLYCLYGYYLLKFKGEISSSILLPKDVNPKKCKDFRGYCQEAQWPLLILGIIATLYGAVDLYNVYVGGVDLLFLIMMGLLFVALVIYVILIRKINRKYFGI</sequence>
<dbReference type="EMBL" id="DXGF01000051">
    <property type="protein sequence ID" value="HIW83235.1"/>
    <property type="molecule type" value="Genomic_DNA"/>
</dbReference>
<dbReference type="Proteomes" id="UP000824263">
    <property type="component" value="Unassembled WGS sequence"/>
</dbReference>
<feature type="transmembrane region" description="Helical" evidence="1">
    <location>
        <begin position="83"/>
        <end position="103"/>
    </location>
</feature>
<keyword evidence="1" id="KW-0472">Membrane</keyword>
<reference evidence="2" key="1">
    <citation type="journal article" date="2021" name="PeerJ">
        <title>Extensive microbial diversity within the chicken gut microbiome revealed by metagenomics and culture.</title>
        <authorList>
            <person name="Gilroy R."/>
            <person name="Ravi A."/>
            <person name="Getino M."/>
            <person name="Pursley I."/>
            <person name="Horton D.L."/>
            <person name="Alikhan N.F."/>
            <person name="Baker D."/>
            <person name="Gharbi K."/>
            <person name="Hall N."/>
            <person name="Watson M."/>
            <person name="Adriaenssens E.M."/>
            <person name="Foster-Nyarko E."/>
            <person name="Jarju S."/>
            <person name="Secka A."/>
            <person name="Antonio M."/>
            <person name="Oren A."/>
            <person name="Chaudhuri R.R."/>
            <person name="La Ragione R."/>
            <person name="Hildebrand F."/>
            <person name="Pallen M.J."/>
        </authorList>
    </citation>
    <scope>NUCLEOTIDE SEQUENCE</scope>
    <source>
        <strain evidence="2">ChiSxjej1B13-11762</strain>
    </source>
</reference>
<keyword evidence="1" id="KW-0812">Transmembrane</keyword>
<feature type="transmembrane region" description="Helical" evidence="1">
    <location>
        <begin position="6"/>
        <end position="23"/>
    </location>
</feature>
<feature type="transmembrane region" description="Helical" evidence="1">
    <location>
        <begin position="58"/>
        <end position="77"/>
    </location>
</feature>
<organism evidence="2 3">
    <name type="scientific">Candidatus Dorea gallistercoris</name>
    <dbReference type="NCBI Taxonomy" id="2838542"/>
    <lineage>
        <taxon>Bacteria</taxon>
        <taxon>Bacillati</taxon>
        <taxon>Bacillota</taxon>
        <taxon>Clostridia</taxon>
        <taxon>Lachnospirales</taxon>
        <taxon>Lachnospiraceae</taxon>
        <taxon>Dorea</taxon>
    </lineage>
</organism>
<keyword evidence="1" id="KW-1133">Transmembrane helix</keyword>
<comment type="caution">
    <text evidence="2">The sequence shown here is derived from an EMBL/GenBank/DDBJ whole genome shotgun (WGS) entry which is preliminary data.</text>
</comment>
<dbReference type="AlphaFoldDB" id="A0A9D1UE75"/>
<reference evidence="2" key="2">
    <citation type="submission" date="2021-04" db="EMBL/GenBank/DDBJ databases">
        <authorList>
            <person name="Gilroy R."/>
        </authorList>
    </citation>
    <scope>NUCLEOTIDE SEQUENCE</scope>
    <source>
        <strain evidence="2">ChiSxjej1B13-11762</strain>
    </source>
</reference>
<evidence type="ECO:0000313" key="3">
    <source>
        <dbReference type="Proteomes" id="UP000824263"/>
    </source>
</evidence>